<evidence type="ECO:0000313" key="6">
    <source>
        <dbReference type="Proteomes" id="UP000225706"/>
    </source>
</evidence>
<sequence>MATSSDSVELEFWHKNITKIPKVTNSFVEDFAEKNLPIKATVTRGYKFFHEEYIHDIEVKLCKEEDSGVVARAKCFRSMKKNEDPHKLSVVFESSSIEASINKYMCSCAAGQGLCHHVLGLLYTLAHFQLLGLKSVPPMVSKTSKAQRWHIPSRKEGIKARPVTDLIIQKSKPKDKLHEPKKKRKVCGVASTIYKPFQQSLSSLDLTSVLSPQFENLNNQPGFMRIWEDEQSEPPILVDSAFGKVPKGCVISYQQPLKVKSNINIQLPAFNFPSLSYPDTVLNEKQDLFFSSLAISGQQSIDFEMETREQSTTTAWHELRKFRLTASNFKDICSRRKDHEILSTRLLKGKVIQTAAMKYGIQNEGVAADMYKTQFGRDTHLVGFLINPCLPHLGCSPDRRVFDDTEQHPWGLIEIKCSPASHLDNLQYLKFNERNGSYSLKKTHKYYYQVMGCLGLTGSQWCDFFVYCKDEFHCERVYFDELLFSEMLDKLNLFFFDYHLNTCVQ</sequence>
<proteinExistence type="predicted"/>
<dbReference type="Proteomes" id="UP000225706">
    <property type="component" value="Unassembled WGS sequence"/>
</dbReference>
<dbReference type="OrthoDB" id="5973565at2759"/>
<dbReference type="AlphaFoldDB" id="A0A2B4SFI4"/>
<keyword evidence="1" id="KW-0479">Metal-binding</keyword>
<dbReference type="STRING" id="50429.A0A2B4SFI4"/>
<dbReference type="InterPro" id="IPR007527">
    <property type="entry name" value="Znf_SWIM"/>
</dbReference>
<evidence type="ECO:0000259" key="2">
    <source>
        <dbReference type="PROSITE" id="PS50966"/>
    </source>
</evidence>
<keyword evidence="1" id="KW-0862">Zinc</keyword>
<evidence type="ECO:0000313" key="5">
    <source>
        <dbReference type="EMBL" id="PFX35026.1"/>
    </source>
</evidence>
<dbReference type="SUPFAM" id="SSF52980">
    <property type="entry name" value="Restriction endonuclease-like"/>
    <property type="match status" value="1"/>
</dbReference>
<dbReference type="EMBL" id="LSMT01000105">
    <property type="protein sequence ID" value="PFX27358.1"/>
    <property type="molecule type" value="Genomic_DNA"/>
</dbReference>
<evidence type="ECO:0000256" key="1">
    <source>
        <dbReference type="PROSITE-ProRule" id="PRU00325"/>
    </source>
</evidence>
<dbReference type="CDD" id="cd22343">
    <property type="entry name" value="PDDEXK_lambda_exonuclease-like"/>
    <property type="match status" value="1"/>
</dbReference>
<keyword evidence="6" id="KW-1185">Reference proteome</keyword>
<name>A0A2B4SFI4_STYPI</name>
<dbReference type="InterPro" id="IPR019080">
    <property type="entry name" value="YqaJ_viral_recombinase"/>
</dbReference>
<dbReference type="PROSITE" id="PS50966">
    <property type="entry name" value="ZF_SWIM"/>
    <property type="match status" value="1"/>
</dbReference>
<comment type="caution">
    <text evidence="4">The sequence shown here is derived from an EMBL/GenBank/DDBJ whole genome shotgun (WGS) entry which is preliminary data.</text>
</comment>
<dbReference type="InterPro" id="IPR011335">
    <property type="entry name" value="Restrct_endonuc-II-like"/>
</dbReference>
<organism evidence="4 6">
    <name type="scientific">Stylophora pistillata</name>
    <name type="common">Smooth cauliflower coral</name>
    <dbReference type="NCBI Taxonomy" id="50429"/>
    <lineage>
        <taxon>Eukaryota</taxon>
        <taxon>Metazoa</taxon>
        <taxon>Cnidaria</taxon>
        <taxon>Anthozoa</taxon>
        <taxon>Hexacorallia</taxon>
        <taxon>Scleractinia</taxon>
        <taxon>Astrocoeniina</taxon>
        <taxon>Pocilloporidae</taxon>
        <taxon>Stylophora</taxon>
    </lineage>
</organism>
<dbReference type="PANTHER" id="PTHR46609:SF7">
    <property type="match status" value="1"/>
</dbReference>
<evidence type="ECO:0000313" key="3">
    <source>
        <dbReference type="EMBL" id="PFX17273.1"/>
    </source>
</evidence>
<evidence type="ECO:0000313" key="4">
    <source>
        <dbReference type="EMBL" id="PFX27358.1"/>
    </source>
</evidence>
<keyword evidence="1" id="KW-0863">Zinc-finger</keyword>
<dbReference type="PANTHER" id="PTHR46609">
    <property type="entry name" value="EXONUCLEASE, PHAGE-TYPE/RECB, C-TERMINAL DOMAIN-CONTAINING PROTEIN"/>
    <property type="match status" value="1"/>
</dbReference>
<dbReference type="InterPro" id="IPR051703">
    <property type="entry name" value="NF-kappa-B_Signaling_Reg"/>
</dbReference>
<dbReference type="InterPro" id="IPR011604">
    <property type="entry name" value="PDDEXK-like_dom_sf"/>
</dbReference>
<accession>A0A2B4SFI4</accession>
<dbReference type="Gene3D" id="3.90.320.10">
    <property type="match status" value="1"/>
</dbReference>
<dbReference type="EMBL" id="LSMT01000001">
    <property type="protein sequence ID" value="PFX35026.1"/>
    <property type="molecule type" value="Genomic_DNA"/>
</dbReference>
<gene>
    <name evidence="3" type="ORF">AWC38_SpisGene18410</name>
    <name evidence="5" type="ORF">AWC38_SpisGene204</name>
    <name evidence="4" type="ORF">AWC38_SpisGene7934</name>
</gene>
<dbReference type="GO" id="GO:0006281">
    <property type="term" value="P:DNA repair"/>
    <property type="evidence" value="ECO:0007669"/>
    <property type="project" value="UniProtKB-ARBA"/>
</dbReference>
<protein>
    <recommendedName>
        <fullName evidence="2">SWIM-type domain-containing protein</fullName>
    </recommendedName>
</protein>
<reference evidence="6" key="1">
    <citation type="journal article" date="2017" name="bioRxiv">
        <title>Comparative analysis of the genomes of Stylophora pistillata and Acropora digitifera provides evidence for extensive differences between species of corals.</title>
        <authorList>
            <person name="Voolstra C.R."/>
            <person name="Li Y."/>
            <person name="Liew Y.J."/>
            <person name="Baumgarten S."/>
            <person name="Zoccola D."/>
            <person name="Flot J.-F."/>
            <person name="Tambutte S."/>
            <person name="Allemand D."/>
            <person name="Aranda M."/>
        </authorList>
    </citation>
    <scope>NUCLEOTIDE SEQUENCE [LARGE SCALE GENOMIC DNA]</scope>
</reference>
<dbReference type="GO" id="GO:0008270">
    <property type="term" value="F:zinc ion binding"/>
    <property type="evidence" value="ECO:0007669"/>
    <property type="project" value="UniProtKB-KW"/>
</dbReference>
<dbReference type="EMBL" id="LSMT01000484">
    <property type="protein sequence ID" value="PFX17273.1"/>
    <property type="molecule type" value="Genomic_DNA"/>
</dbReference>
<feature type="domain" description="SWIM-type" evidence="2">
    <location>
        <begin position="97"/>
        <end position="126"/>
    </location>
</feature>
<dbReference type="Pfam" id="PF09588">
    <property type="entry name" value="YqaJ"/>
    <property type="match status" value="1"/>
</dbReference>
<reference evidence="4" key="2">
    <citation type="journal article" date="2017" name="J. ISSAAS">
        <title>Comparative analysis of the genomes of Stylophora pistillata and Acropora digitifera provides evidence for extensive differences between species of corals.</title>
        <authorList>
            <person name="Voolstra C.R."/>
            <person name="Li Y."/>
            <person name="Liew Y.J."/>
            <person name="Baumgarten S."/>
            <person name="Zoccola D."/>
            <person name="Flot J.-F."/>
            <person name="Tambutte S."/>
            <person name="Allemand D."/>
            <person name="Aranda M."/>
        </authorList>
    </citation>
    <scope>NUCLEOTIDE SEQUENCE</scope>
    <source>
        <strain evidence="4">CSM Monaco</strain>
        <tissue evidence="4">Whole animal</tissue>
    </source>
</reference>